<dbReference type="SUPFAM" id="SSF51905">
    <property type="entry name" value="FAD/NAD(P)-binding domain"/>
    <property type="match status" value="2"/>
</dbReference>
<evidence type="ECO:0000256" key="3">
    <source>
        <dbReference type="ARBA" id="ARBA00022630"/>
    </source>
</evidence>
<dbReference type="PRINTS" id="PR00411">
    <property type="entry name" value="PNDRDTASEI"/>
</dbReference>
<organism evidence="12 13">
    <name type="scientific">Rhizobium herbae</name>
    <dbReference type="NCBI Taxonomy" id="508661"/>
    <lineage>
        <taxon>Bacteria</taxon>
        <taxon>Pseudomonadati</taxon>
        <taxon>Pseudomonadota</taxon>
        <taxon>Alphaproteobacteria</taxon>
        <taxon>Hyphomicrobiales</taxon>
        <taxon>Rhizobiaceae</taxon>
        <taxon>Rhizobium/Agrobacterium group</taxon>
        <taxon>Rhizobium</taxon>
    </lineage>
</organism>
<dbReference type="Pfam" id="PF22366">
    <property type="entry name" value="NDH2_C"/>
    <property type="match status" value="1"/>
</dbReference>
<dbReference type="Pfam" id="PF07992">
    <property type="entry name" value="Pyr_redox_2"/>
    <property type="match status" value="1"/>
</dbReference>
<dbReference type="Gene3D" id="3.50.50.100">
    <property type="match status" value="1"/>
</dbReference>
<evidence type="ECO:0000256" key="4">
    <source>
        <dbReference type="ARBA" id="ARBA00022827"/>
    </source>
</evidence>
<evidence type="ECO:0000259" key="11">
    <source>
        <dbReference type="Pfam" id="PF22366"/>
    </source>
</evidence>
<dbReference type="InterPro" id="IPR036188">
    <property type="entry name" value="FAD/NAD-bd_sf"/>
</dbReference>
<evidence type="ECO:0000313" key="12">
    <source>
        <dbReference type="EMBL" id="MBP1857355.1"/>
    </source>
</evidence>
<dbReference type="InterPro" id="IPR054585">
    <property type="entry name" value="NDH2-like_C"/>
</dbReference>
<keyword evidence="9" id="KW-0812">Transmembrane</keyword>
<keyword evidence="6" id="KW-0560">Oxidoreductase</keyword>
<accession>A0ABS4EHC9</accession>
<keyword evidence="9" id="KW-0472">Membrane</keyword>
<dbReference type="PRINTS" id="PR00368">
    <property type="entry name" value="FADPNR"/>
</dbReference>
<dbReference type="InterPro" id="IPR045024">
    <property type="entry name" value="NDH-2"/>
</dbReference>
<feature type="transmembrane region" description="Helical" evidence="9">
    <location>
        <begin position="368"/>
        <end position="388"/>
    </location>
</feature>
<proteinExistence type="inferred from homology"/>
<keyword evidence="7" id="KW-0520">NAD</keyword>
<evidence type="ECO:0000256" key="9">
    <source>
        <dbReference type="SAM" id="Phobius"/>
    </source>
</evidence>
<feature type="domain" description="External alternative NADH-ubiquinone oxidoreductase-like C-terminal" evidence="11">
    <location>
        <begin position="349"/>
        <end position="407"/>
    </location>
</feature>
<dbReference type="Proteomes" id="UP000823786">
    <property type="component" value="Unassembled WGS sequence"/>
</dbReference>
<keyword evidence="3" id="KW-0285">Flavoprotein</keyword>
<evidence type="ECO:0000256" key="5">
    <source>
        <dbReference type="ARBA" id="ARBA00022946"/>
    </source>
</evidence>
<dbReference type="EMBL" id="JAGGJV010000001">
    <property type="protein sequence ID" value="MBP1857355.1"/>
    <property type="molecule type" value="Genomic_DNA"/>
</dbReference>
<evidence type="ECO:0000256" key="8">
    <source>
        <dbReference type="ARBA" id="ARBA00047599"/>
    </source>
</evidence>
<evidence type="ECO:0000313" key="13">
    <source>
        <dbReference type="Proteomes" id="UP000823786"/>
    </source>
</evidence>
<evidence type="ECO:0000256" key="2">
    <source>
        <dbReference type="ARBA" id="ARBA00012637"/>
    </source>
</evidence>
<keyword evidence="13" id="KW-1185">Reference proteome</keyword>
<evidence type="ECO:0000256" key="1">
    <source>
        <dbReference type="ARBA" id="ARBA00005272"/>
    </source>
</evidence>
<dbReference type="PANTHER" id="PTHR43706">
    <property type="entry name" value="NADH DEHYDROGENASE"/>
    <property type="match status" value="1"/>
</dbReference>
<reference evidence="12 13" key="1">
    <citation type="submission" date="2021-03" db="EMBL/GenBank/DDBJ databases">
        <title>Genomic Encyclopedia of Type Strains, Phase IV (KMG-IV): sequencing the most valuable type-strain genomes for metagenomic binning, comparative biology and taxonomic classification.</title>
        <authorList>
            <person name="Goeker M."/>
        </authorList>
    </citation>
    <scope>NUCLEOTIDE SEQUENCE [LARGE SCALE GENOMIC DNA]</scope>
    <source>
        <strain evidence="12 13">DSM 26427</strain>
    </source>
</reference>
<comment type="caution">
    <text evidence="12">The sequence shown here is derived from an EMBL/GenBank/DDBJ whole genome shotgun (WGS) entry which is preliminary data.</text>
</comment>
<comment type="similarity">
    <text evidence="1">Belongs to the NADH dehydrogenase family.</text>
</comment>
<evidence type="ECO:0000259" key="10">
    <source>
        <dbReference type="Pfam" id="PF07992"/>
    </source>
</evidence>
<dbReference type="InterPro" id="IPR023753">
    <property type="entry name" value="FAD/NAD-binding_dom"/>
</dbReference>
<dbReference type="RefSeq" id="WP_209848056.1">
    <property type="nucleotide sequence ID" value="NZ_JAGGJV010000001.1"/>
</dbReference>
<dbReference type="EC" id="1.6.5.9" evidence="2"/>
<name>A0ABS4EHC9_9HYPH</name>
<dbReference type="PANTHER" id="PTHR43706:SF47">
    <property type="entry name" value="EXTERNAL NADH-UBIQUINONE OXIDOREDUCTASE 1, MITOCHONDRIAL-RELATED"/>
    <property type="match status" value="1"/>
</dbReference>
<feature type="domain" description="FAD/NAD(P)-binding" evidence="10">
    <location>
        <begin position="8"/>
        <end position="325"/>
    </location>
</feature>
<keyword evidence="5" id="KW-0809">Transit peptide</keyword>
<gene>
    <name evidence="12" type="ORF">J2Z75_000835</name>
</gene>
<evidence type="ECO:0000256" key="7">
    <source>
        <dbReference type="ARBA" id="ARBA00023027"/>
    </source>
</evidence>
<protein>
    <recommendedName>
        <fullName evidence="2">NADH:ubiquinone reductase (non-electrogenic)</fullName>
        <ecNumber evidence="2">1.6.5.9</ecNumber>
    </recommendedName>
</protein>
<evidence type="ECO:0000256" key="6">
    <source>
        <dbReference type="ARBA" id="ARBA00023002"/>
    </source>
</evidence>
<sequence>MPLESPHHVVVVGGGFGGLQLVKDLKGAPVKITLIDRRNHHLFQPLLYQVATTLLATSEIAWPIRRLFRDRPEVTTLLADVEGVDPGAKTLTLKGGERIGYNTLVLATGATHAYFGHDEWEPVAPGLKTLEDATTIRRRMLLAFEQAEMETDAEARDALLTFTIVGAGPTGVELAGIIAELAHVTLPQEFRNIDTRKTRVILVEAGPRVLASFAEELSVYAQSALEKLGVEVHIGERVTDCSAEGVMIGETFIGSRTIVWAAGVQASPAAEWLGVPADKAGRVVVEKDLSAPGLPDVFVVGDTASVFQEDGKPVPGIAPAAKQQGAYVAKVIKARLAQKPVPAHFRYRHQGSLATIGRRSAIIDFGRFKLTGALAWWIWGLAHIYFLIGTRSRFVVAWSWLWIYLSGQHTARLITQKETLQAAPLDGGKDR</sequence>
<keyword evidence="9" id="KW-1133">Transmembrane helix</keyword>
<keyword evidence="4" id="KW-0274">FAD</keyword>
<comment type="catalytic activity">
    <reaction evidence="8">
        <text>a quinone + NADH + H(+) = a quinol + NAD(+)</text>
        <dbReference type="Rhea" id="RHEA:46160"/>
        <dbReference type="ChEBI" id="CHEBI:15378"/>
        <dbReference type="ChEBI" id="CHEBI:24646"/>
        <dbReference type="ChEBI" id="CHEBI:57540"/>
        <dbReference type="ChEBI" id="CHEBI:57945"/>
        <dbReference type="ChEBI" id="CHEBI:132124"/>
        <dbReference type="EC" id="1.6.5.9"/>
    </reaction>
</comment>